<dbReference type="InterPro" id="IPR029052">
    <property type="entry name" value="Metallo-depent_PP-like"/>
</dbReference>
<dbReference type="SUPFAM" id="SSF56300">
    <property type="entry name" value="Metallo-dependent phosphatases"/>
    <property type="match status" value="1"/>
</dbReference>
<sequence length="273" mass="29598">MFRVRRVTAPVLPTDGEPLRVLHISDLHLLPSQELKLNFLRALADLEPDLIITTGDNISSDAAILPLMSALGRLQDVPGGFVFGSNDFHVPEFKSPLRYVLNGRSTPSAEPPARLAIDQLRAAFTRSGSWRDLNERRAVVEVKGHRIELRGTSDAHHDLDDYSEVAGPAADGVDLSLGVTHAPYRRILDAMTDDGVDLILAGHTHGGQVCVPGYGALTTNCDIDRRRAKGLSEHHTATGRSWLHVSAGLGTSPFAPYRFACPPEVTLLTLVPA</sequence>
<proteinExistence type="predicted"/>
<evidence type="ECO:0000313" key="3">
    <source>
        <dbReference type="Proteomes" id="UP000280935"/>
    </source>
</evidence>
<name>A0A3P1WS17_9ACTN</name>
<dbReference type="Proteomes" id="UP000280935">
    <property type="component" value="Unassembled WGS sequence"/>
</dbReference>
<organism evidence="2 3">
    <name type="scientific">Arachnia propionica</name>
    <dbReference type="NCBI Taxonomy" id="1750"/>
    <lineage>
        <taxon>Bacteria</taxon>
        <taxon>Bacillati</taxon>
        <taxon>Actinomycetota</taxon>
        <taxon>Actinomycetes</taxon>
        <taxon>Propionibacteriales</taxon>
        <taxon>Propionibacteriaceae</taxon>
        <taxon>Arachnia</taxon>
    </lineage>
</organism>
<dbReference type="EMBL" id="RQYT01000024">
    <property type="protein sequence ID" value="RRD49051.1"/>
    <property type="molecule type" value="Genomic_DNA"/>
</dbReference>
<evidence type="ECO:0000313" key="2">
    <source>
        <dbReference type="EMBL" id="RRD49051.1"/>
    </source>
</evidence>
<accession>A0A3P1WS17</accession>
<dbReference type="OrthoDB" id="9780884at2"/>
<evidence type="ECO:0000259" key="1">
    <source>
        <dbReference type="Pfam" id="PF00149"/>
    </source>
</evidence>
<dbReference type="GO" id="GO:0016020">
    <property type="term" value="C:membrane"/>
    <property type="evidence" value="ECO:0007669"/>
    <property type="project" value="GOC"/>
</dbReference>
<feature type="domain" description="Calcineurin-like phosphoesterase" evidence="1">
    <location>
        <begin position="19"/>
        <end position="206"/>
    </location>
</feature>
<protein>
    <submittedName>
        <fullName evidence="2">Metallophosphoesterase</fullName>
    </submittedName>
</protein>
<reference evidence="2 3" key="1">
    <citation type="submission" date="2018-11" db="EMBL/GenBank/DDBJ databases">
        <title>Genomes From Bacteria Associated with the Canine Oral Cavity: a Test Case for Automated Genome-Based Taxonomic Assignment.</title>
        <authorList>
            <person name="Coil D.A."/>
            <person name="Jospin G."/>
            <person name="Darling A.E."/>
            <person name="Wallis C."/>
            <person name="Davis I.J."/>
            <person name="Harris S."/>
            <person name="Eisen J.A."/>
            <person name="Holcombe L.J."/>
            <person name="O'Flynn C."/>
        </authorList>
    </citation>
    <scope>NUCLEOTIDE SEQUENCE [LARGE SCALE GENOMIC DNA]</scope>
    <source>
        <strain evidence="2 3">OH2822_COT-296</strain>
    </source>
</reference>
<dbReference type="InterPro" id="IPR051158">
    <property type="entry name" value="Metallophosphoesterase_sf"/>
</dbReference>
<dbReference type="GO" id="GO:0009245">
    <property type="term" value="P:lipid A biosynthetic process"/>
    <property type="evidence" value="ECO:0007669"/>
    <property type="project" value="TreeGrafter"/>
</dbReference>
<dbReference type="Pfam" id="PF00149">
    <property type="entry name" value="Metallophos"/>
    <property type="match status" value="1"/>
</dbReference>
<dbReference type="Gene3D" id="3.60.21.10">
    <property type="match status" value="1"/>
</dbReference>
<comment type="caution">
    <text evidence="2">The sequence shown here is derived from an EMBL/GenBank/DDBJ whole genome shotgun (WGS) entry which is preliminary data.</text>
</comment>
<dbReference type="PANTHER" id="PTHR31302">
    <property type="entry name" value="TRANSMEMBRANE PROTEIN WITH METALLOPHOSPHOESTERASE DOMAIN-RELATED"/>
    <property type="match status" value="1"/>
</dbReference>
<dbReference type="InterPro" id="IPR004843">
    <property type="entry name" value="Calcineurin-like_PHP"/>
</dbReference>
<dbReference type="GO" id="GO:0008758">
    <property type="term" value="F:UDP-2,3-diacylglucosamine hydrolase activity"/>
    <property type="evidence" value="ECO:0007669"/>
    <property type="project" value="TreeGrafter"/>
</dbReference>
<dbReference type="AlphaFoldDB" id="A0A3P1WS17"/>
<dbReference type="PANTHER" id="PTHR31302:SF20">
    <property type="entry name" value="CONSERVED PROTEIN"/>
    <property type="match status" value="1"/>
</dbReference>
<gene>
    <name evidence="2" type="ORF">EII35_10120</name>
</gene>